<keyword evidence="6" id="KW-1185">Reference proteome</keyword>
<evidence type="ECO:0000256" key="2">
    <source>
        <dbReference type="ARBA" id="ARBA00023125"/>
    </source>
</evidence>
<evidence type="ECO:0000313" key="5">
    <source>
        <dbReference type="EMBL" id="TNJ62230.1"/>
    </source>
</evidence>
<dbReference type="InterPro" id="IPR018060">
    <property type="entry name" value="HTH_AraC"/>
</dbReference>
<dbReference type="Gene3D" id="1.10.10.60">
    <property type="entry name" value="Homeodomain-like"/>
    <property type="match status" value="2"/>
</dbReference>
<reference evidence="5 6" key="1">
    <citation type="submission" date="2019-05" db="EMBL/GenBank/DDBJ databases">
        <title>We sequenced the genome of Paenibacillus hemerocallicola KCTC 33185 for further insight into its adaptation and study the phylogeny of Paenibacillus.</title>
        <authorList>
            <person name="Narsing Rao M.P."/>
        </authorList>
    </citation>
    <scope>NUCLEOTIDE SEQUENCE [LARGE SCALE GENOMIC DNA]</scope>
    <source>
        <strain evidence="5 6">KCTC 33185</strain>
    </source>
</reference>
<dbReference type="SUPFAM" id="SSF51215">
    <property type="entry name" value="Regulatory protein AraC"/>
    <property type="match status" value="1"/>
</dbReference>
<dbReference type="InterPro" id="IPR003313">
    <property type="entry name" value="AraC-bd"/>
</dbReference>
<evidence type="ECO:0000256" key="1">
    <source>
        <dbReference type="ARBA" id="ARBA00023015"/>
    </source>
</evidence>
<dbReference type="PROSITE" id="PS00041">
    <property type="entry name" value="HTH_ARAC_FAMILY_1"/>
    <property type="match status" value="1"/>
</dbReference>
<dbReference type="SMART" id="SM00342">
    <property type="entry name" value="HTH_ARAC"/>
    <property type="match status" value="1"/>
</dbReference>
<dbReference type="RefSeq" id="WP_139606259.1">
    <property type="nucleotide sequence ID" value="NZ_VDCQ01000063.1"/>
</dbReference>
<dbReference type="GO" id="GO:0043565">
    <property type="term" value="F:sequence-specific DNA binding"/>
    <property type="evidence" value="ECO:0007669"/>
    <property type="project" value="InterPro"/>
</dbReference>
<feature type="domain" description="HTH araC/xylS-type" evidence="4">
    <location>
        <begin position="226"/>
        <end position="324"/>
    </location>
</feature>
<organism evidence="5 6">
    <name type="scientific">Paenibacillus hemerocallicola</name>
    <dbReference type="NCBI Taxonomy" id="1172614"/>
    <lineage>
        <taxon>Bacteria</taxon>
        <taxon>Bacillati</taxon>
        <taxon>Bacillota</taxon>
        <taxon>Bacilli</taxon>
        <taxon>Bacillales</taxon>
        <taxon>Paenibacillaceae</taxon>
        <taxon>Paenibacillus</taxon>
    </lineage>
</organism>
<sequence length="331" mass="38993">MNLALEAWNACRLTEEKAYCADGFVFRQNHPAFPVWDTDVFPDPDTLMKIYKPTAVGVEFHAHTYLQLCYVNKGQCRHYMEQFASEAVKGDLLLIPPYIYHTFERINDRTEPELIQIDFMPSFINEHFDSLRYDSGLFDFAYIEPFVISANKLRPKLVLSDSVRQQLEALLQEMLLEQEKRKEGYKHLLKADLLRLLVIIGRQFSNSNYESDKDEKLLRKHKTAMLATIRYMDEHYADDLKLVEVCQYAMLSQTYFSHFLKYLTGKTFTEYINDRRINKSLEMLKNSDKNVADICFEVGFNEVTHFNRMFKKTMGLTPTAFRKREAAYRNP</sequence>
<evidence type="ECO:0000256" key="3">
    <source>
        <dbReference type="ARBA" id="ARBA00023163"/>
    </source>
</evidence>
<name>A0A5C4T0C1_9BACL</name>
<dbReference type="InterPro" id="IPR020449">
    <property type="entry name" value="Tscrpt_reg_AraC-type_HTH"/>
</dbReference>
<comment type="caution">
    <text evidence="5">The sequence shown here is derived from an EMBL/GenBank/DDBJ whole genome shotgun (WGS) entry which is preliminary data.</text>
</comment>
<protein>
    <submittedName>
        <fullName evidence="5">Helix-turn-helix domain-containing protein</fullName>
    </submittedName>
</protein>
<dbReference type="EMBL" id="VDCQ01000063">
    <property type="protein sequence ID" value="TNJ62230.1"/>
    <property type="molecule type" value="Genomic_DNA"/>
</dbReference>
<dbReference type="PRINTS" id="PR00032">
    <property type="entry name" value="HTHARAC"/>
</dbReference>
<dbReference type="InterPro" id="IPR014710">
    <property type="entry name" value="RmlC-like_jellyroll"/>
</dbReference>
<evidence type="ECO:0000313" key="6">
    <source>
        <dbReference type="Proteomes" id="UP000307943"/>
    </source>
</evidence>
<dbReference type="Gene3D" id="2.60.120.10">
    <property type="entry name" value="Jelly Rolls"/>
    <property type="match status" value="1"/>
</dbReference>
<dbReference type="OrthoDB" id="9799319at2"/>
<evidence type="ECO:0000259" key="4">
    <source>
        <dbReference type="PROSITE" id="PS01124"/>
    </source>
</evidence>
<dbReference type="InterPro" id="IPR009057">
    <property type="entry name" value="Homeodomain-like_sf"/>
</dbReference>
<dbReference type="CDD" id="cd02208">
    <property type="entry name" value="cupin_RmlC-like"/>
    <property type="match status" value="1"/>
</dbReference>
<dbReference type="GO" id="GO:0003700">
    <property type="term" value="F:DNA-binding transcription factor activity"/>
    <property type="evidence" value="ECO:0007669"/>
    <property type="project" value="InterPro"/>
</dbReference>
<dbReference type="InterPro" id="IPR037923">
    <property type="entry name" value="HTH-like"/>
</dbReference>
<dbReference type="InterPro" id="IPR018062">
    <property type="entry name" value="HTH_AraC-typ_CS"/>
</dbReference>
<dbReference type="PANTHER" id="PTHR43280:SF34">
    <property type="entry name" value="ARAC-FAMILY TRANSCRIPTIONAL REGULATOR"/>
    <property type="match status" value="1"/>
</dbReference>
<dbReference type="Pfam" id="PF02311">
    <property type="entry name" value="AraC_binding"/>
    <property type="match status" value="1"/>
</dbReference>
<proteinExistence type="predicted"/>
<keyword evidence="3" id="KW-0804">Transcription</keyword>
<dbReference type="PROSITE" id="PS01124">
    <property type="entry name" value="HTH_ARAC_FAMILY_2"/>
    <property type="match status" value="1"/>
</dbReference>
<accession>A0A5C4T0C1</accession>
<dbReference type="PANTHER" id="PTHR43280">
    <property type="entry name" value="ARAC-FAMILY TRANSCRIPTIONAL REGULATOR"/>
    <property type="match status" value="1"/>
</dbReference>
<gene>
    <name evidence="5" type="ORF">FE784_31580</name>
</gene>
<dbReference type="SUPFAM" id="SSF46689">
    <property type="entry name" value="Homeodomain-like"/>
    <property type="match status" value="2"/>
</dbReference>
<dbReference type="AlphaFoldDB" id="A0A5C4T0C1"/>
<keyword evidence="1" id="KW-0805">Transcription regulation</keyword>
<keyword evidence="2" id="KW-0238">DNA-binding</keyword>
<dbReference type="Proteomes" id="UP000307943">
    <property type="component" value="Unassembled WGS sequence"/>
</dbReference>
<dbReference type="Pfam" id="PF12833">
    <property type="entry name" value="HTH_18"/>
    <property type="match status" value="1"/>
</dbReference>